<dbReference type="AlphaFoldDB" id="A0ABD1YTZ8"/>
<feature type="compositionally biased region" description="Low complexity" evidence="1">
    <location>
        <begin position="93"/>
        <end position="102"/>
    </location>
</feature>
<sequence length="169" mass="18966">MDGAPSLYRSKKKDKSEEPPTSKGKEKVTSQRKDSSTDSSTSELSTKAKSYSRKVYKDDISDVIRNVLKEIPPLKMQDIPSTSKEPPKDGERPPTTFTTPERPLTISKVINLMAPICATMEYDLVEDLANTPANILMLQLILHGPQLFKGLNMWCRQNRLSRTSRGRGL</sequence>
<evidence type="ECO:0000313" key="3">
    <source>
        <dbReference type="Proteomes" id="UP001605036"/>
    </source>
</evidence>
<accession>A0ABD1YTZ8</accession>
<comment type="caution">
    <text evidence="2">The sequence shown here is derived from an EMBL/GenBank/DDBJ whole genome shotgun (WGS) entry which is preliminary data.</text>
</comment>
<feature type="region of interest" description="Disordered" evidence="1">
    <location>
        <begin position="1"/>
        <end position="52"/>
    </location>
</feature>
<evidence type="ECO:0000256" key="1">
    <source>
        <dbReference type="SAM" id="MobiDB-lite"/>
    </source>
</evidence>
<organism evidence="2 3">
    <name type="scientific">Riccia fluitans</name>
    <dbReference type="NCBI Taxonomy" id="41844"/>
    <lineage>
        <taxon>Eukaryota</taxon>
        <taxon>Viridiplantae</taxon>
        <taxon>Streptophyta</taxon>
        <taxon>Embryophyta</taxon>
        <taxon>Marchantiophyta</taxon>
        <taxon>Marchantiopsida</taxon>
        <taxon>Marchantiidae</taxon>
        <taxon>Marchantiales</taxon>
        <taxon>Ricciaceae</taxon>
        <taxon>Riccia</taxon>
    </lineage>
</organism>
<evidence type="ECO:0000313" key="2">
    <source>
        <dbReference type="EMBL" id="KAL2634168.1"/>
    </source>
</evidence>
<protein>
    <submittedName>
        <fullName evidence="2">Uncharacterized protein</fullName>
    </submittedName>
</protein>
<feature type="region of interest" description="Disordered" evidence="1">
    <location>
        <begin position="71"/>
        <end position="102"/>
    </location>
</feature>
<dbReference type="Proteomes" id="UP001605036">
    <property type="component" value="Unassembled WGS sequence"/>
</dbReference>
<keyword evidence="3" id="KW-1185">Reference proteome</keyword>
<reference evidence="2 3" key="1">
    <citation type="submission" date="2024-09" db="EMBL/GenBank/DDBJ databases">
        <title>Chromosome-scale assembly of Riccia fluitans.</title>
        <authorList>
            <person name="Paukszto L."/>
            <person name="Sawicki J."/>
            <person name="Karawczyk K."/>
            <person name="Piernik-Szablinska J."/>
            <person name="Szczecinska M."/>
            <person name="Mazdziarz M."/>
        </authorList>
    </citation>
    <scope>NUCLEOTIDE SEQUENCE [LARGE SCALE GENOMIC DNA]</scope>
    <source>
        <strain evidence="2">Rf_01</strain>
        <tissue evidence="2">Aerial parts of the thallus</tissue>
    </source>
</reference>
<dbReference type="EMBL" id="JBHFFA010000003">
    <property type="protein sequence ID" value="KAL2634168.1"/>
    <property type="molecule type" value="Genomic_DNA"/>
</dbReference>
<feature type="compositionally biased region" description="Basic and acidic residues" evidence="1">
    <location>
        <begin position="14"/>
        <end position="36"/>
    </location>
</feature>
<proteinExistence type="predicted"/>
<name>A0ABD1YTZ8_9MARC</name>
<gene>
    <name evidence="2" type="ORF">R1flu_005647</name>
</gene>